<dbReference type="Proteomes" id="UP000185984">
    <property type="component" value="Unassembled WGS sequence"/>
</dbReference>
<proteinExistence type="predicted"/>
<dbReference type="STRING" id="247279.NIES1031_05155"/>
<evidence type="ECO:0000313" key="2">
    <source>
        <dbReference type="Proteomes" id="UP000185984"/>
    </source>
</evidence>
<dbReference type="EMBL" id="MRCC01000004">
    <property type="protein sequence ID" value="OKH27972.1"/>
    <property type="molecule type" value="Genomic_DNA"/>
</dbReference>
<sequence>MTASNFVFDCQFCSVISKASGEDPIGSAKATDTWIIVELPLPWKKEGLILDSPLSPAFQAIRAGNTKLIAIAIAPDRQYSIPGYTRVFHYQRPSQSFAQFDKQEFLVPACDLEVLIAALLQQTILLNDFEKYRQPTQNIREILVCTHGNIDVACARFGTPIYEKLRKEFATLENLRVWRCSHFGGHQFAPTLIDLPTGQVWGHLEAQILPALIWRNFPVTELRPFYRGWAGLTKFEQIVERELWMQYGWNWLKYLKSGQVLAQDTVNEPWNADWAEVRLEFTAPDGSAAEVYQARVEVCGSVMSATNSGEDAIAVKQYRLV</sequence>
<evidence type="ECO:0000313" key="1">
    <source>
        <dbReference type="EMBL" id="OKH27972.1"/>
    </source>
</evidence>
<protein>
    <submittedName>
        <fullName evidence="1">Sucrase ferredoxin</fullName>
    </submittedName>
</protein>
<dbReference type="PIRSF" id="PIRSF035042">
    <property type="entry name" value="UCP035042_thirdx"/>
    <property type="match status" value="1"/>
</dbReference>
<dbReference type="PANTHER" id="PTHR31902">
    <property type="entry name" value="ACTIN PATCHES DISTAL PROTEIN 1"/>
    <property type="match status" value="1"/>
</dbReference>
<dbReference type="RefSeq" id="WP_073548434.1">
    <property type="nucleotide sequence ID" value="NZ_CAWMVK010000034.1"/>
</dbReference>
<dbReference type="SUPFAM" id="SSF52833">
    <property type="entry name" value="Thioredoxin-like"/>
    <property type="match status" value="1"/>
</dbReference>
<dbReference type="AlphaFoldDB" id="A0A1U7HWN5"/>
<organism evidence="1 2">
    <name type="scientific">Chroogloeocystis siderophila 5.2 s.c.1</name>
    <dbReference type="NCBI Taxonomy" id="247279"/>
    <lineage>
        <taxon>Bacteria</taxon>
        <taxon>Bacillati</taxon>
        <taxon>Cyanobacteriota</taxon>
        <taxon>Cyanophyceae</taxon>
        <taxon>Oscillatoriophycideae</taxon>
        <taxon>Chroococcales</taxon>
        <taxon>Chroococcaceae</taxon>
        <taxon>Chroogloeocystis</taxon>
    </lineage>
</organism>
<keyword evidence="2" id="KW-1185">Reference proteome</keyword>
<dbReference type="Gene3D" id="3.40.30.10">
    <property type="entry name" value="Glutaredoxin"/>
    <property type="match status" value="1"/>
</dbReference>
<dbReference type="OrthoDB" id="3399139at2"/>
<dbReference type="InterPro" id="IPR036249">
    <property type="entry name" value="Thioredoxin-like_sf"/>
</dbReference>
<gene>
    <name evidence="1" type="ORF">NIES1031_05155</name>
</gene>
<dbReference type="PANTHER" id="PTHR31902:SF22">
    <property type="entry name" value="SLL1203 PROTEIN"/>
    <property type="match status" value="1"/>
</dbReference>
<comment type="caution">
    <text evidence="1">The sequence shown here is derived from an EMBL/GenBank/DDBJ whole genome shotgun (WGS) entry which is preliminary data.</text>
</comment>
<dbReference type="CDD" id="cd03062">
    <property type="entry name" value="TRX_Fd_Sucrase"/>
    <property type="match status" value="1"/>
</dbReference>
<reference evidence="1 2" key="1">
    <citation type="submission" date="2016-11" db="EMBL/GenBank/DDBJ databases">
        <title>Draft Genome Sequences of Nine Cyanobacterial Strains from Diverse Habitats.</title>
        <authorList>
            <person name="Zhu T."/>
            <person name="Hou S."/>
            <person name="Lu X."/>
            <person name="Hess W.R."/>
        </authorList>
    </citation>
    <scope>NUCLEOTIDE SEQUENCE [LARGE SCALE GENOMIC DNA]</scope>
    <source>
        <strain evidence="1 2">5.2 s.c.1</strain>
    </source>
</reference>
<dbReference type="InterPro" id="IPR010350">
    <property type="entry name" value="Aim32/Apd1-like_bac"/>
</dbReference>
<dbReference type="InterPro" id="IPR009737">
    <property type="entry name" value="Aim32/Apd1-like"/>
</dbReference>
<name>A0A1U7HWN5_9CHRO</name>
<dbReference type="Pfam" id="PF06999">
    <property type="entry name" value="Suc_Fer-like"/>
    <property type="match status" value="1"/>
</dbReference>
<accession>A0A1U7HWN5</accession>